<dbReference type="InterPro" id="IPR049192">
    <property type="entry name" value="DUF4246_C"/>
</dbReference>
<evidence type="ECO:0000256" key="1">
    <source>
        <dbReference type="PROSITE-ProRule" id="PRU00023"/>
    </source>
</evidence>
<dbReference type="InterPro" id="IPR002110">
    <property type="entry name" value="Ankyrin_rpt"/>
</dbReference>
<comment type="caution">
    <text evidence="4">The sequence shown here is derived from an EMBL/GenBank/DDBJ whole genome shotgun (WGS) entry which is preliminary data.</text>
</comment>
<dbReference type="Pfam" id="PF00023">
    <property type="entry name" value="Ank"/>
    <property type="match status" value="1"/>
</dbReference>
<dbReference type="Pfam" id="PF12796">
    <property type="entry name" value="Ank_2"/>
    <property type="match status" value="2"/>
</dbReference>
<dbReference type="Proteomes" id="UP000243579">
    <property type="component" value="Unassembled WGS sequence"/>
</dbReference>
<dbReference type="InterPro" id="IPR025340">
    <property type="entry name" value="DUF4246"/>
</dbReference>
<dbReference type="PROSITE" id="PS50297">
    <property type="entry name" value="ANK_REP_REGION"/>
    <property type="match status" value="3"/>
</dbReference>
<dbReference type="Pfam" id="PF14033">
    <property type="entry name" value="DUF4246"/>
    <property type="match status" value="1"/>
</dbReference>
<feature type="repeat" description="ANK" evidence="1">
    <location>
        <begin position="39"/>
        <end position="71"/>
    </location>
</feature>
<feature type="region of interest" description="Disordered" evidence="2">
    <location>
        <begin position="584"/>
        <end position="605"/>
    </location>
</feature>
<dbReference type="STRING" id="1202772.A0A1V9ZNK7"/>
<name>A0A1V9ZNK7_ACHHY</name>
<keyword evidence="5" id="KW-1185">Reference proteome</keyword>
<feature type="repeat" description="ANK" evidence="1">
    <location>
        <begin position="139"/>
        <end position="161"/>
    </location>
</feature>
<evidence type="ECO:0000313" key="5">
    <source>
        <dbReference type="Proteomes" id="UP000243579"/>
    </source>
</evidence>
<keyword evidence="1" id="KW-0040">ANK repeat</keyword>
<dbReference type="AlphaFoldDB" id="A0A1V9ZNK7"/>
<dbReference type="PANTHER" id="PTHR33119">
    <property type="entry name" value="IFI3P"/>
    <property type="match status" value="1"/>
</dbReference>
<gene>
    <name evidence="4" type="ORF">ACHHYP_05548</name>
</gene>
<dbReference type="PROSITE" id="PS50088">
    <property type="entry name" value="ANK_REPEAT"/>
    <property type="match status" value="3"/>
</dbReference>
<dbReference type="SUPFAM" id="SSF48403">
    <property type="entry name" value="Ankyrin repeat"/>
    <property type="match status" value="2"/>
</dbReference>
<dbReference type="InterPro" id="IPR036770">
    <property type="entry name" value="Ankyrin_rpt-contain_sf"/>
</dbReference>
<feature type="repeat" description="ANK" evidence="1">
    <location>
        <begin position="205"/>
        <end position="226"/>
    </location>
</feature>
<proteinExistence type="predicted"/>
<dbReference type="PANTHER" id="PTHR33119:SF1">
    <property type="entry name" value="FE2OG DIOXYGENASE DOMAIN-CONTAINING PROTEIN"/>
    <property type="match status" value="1"/>
</dbReference>
<reference evidence="4 5" key="1">
    <citation type="journal article" date="2014" name="Genome Biol. Evol.">
        <title>The secreted proteins of Achlya hypogyna and Thraustotheca clavata identify the ancestral oomycete secretome and reveal gene acquisitions by horizontal gene transfer.</title>
        <authorList>
            <person name="Misner I."/>
            <person name="Blouin N."/>
            <person name="Leonard G."/>
            <person name="Richards T.A."/>
            <person name="Lane C.E."/>
        </authorList>
    </citation>
    <scope>NUCLEOTIDE SEQUENCE [LARGE SCALE GENOMIC DNA]</scope>
    <source>
        <strain evidence="4 5">ATCC 48635</strain>
    </source>
</reference>
<evidence type="ECO:0000313" key="4">
    <source>
        <dbReference type="EMBL" id="OQR99585.1"/>
    </source>
</evidence>
<evidence type="ECO:0000256" key="2">
    <source>
        <dbReference type="SAM" id="MobiDB-lite"/>
    </source>
</evidence>
<organism evidence="4 5">
    <name type="scientific">Achlya hypogyna</name>
    <name type="common">Oomycete</name>
    <name type="synonym">Protoachlya hypogyna</name>
    <dbReference type="NCBI Taxonomy" id="1202772"/>
    <lineage>
        <taxon>Eukaryota</taxon>
        <taxon>Sar</taxon>
        <taxon>Stramenopiles</taxon>
        <taxon>Oomycota</taxon>
        <taxon>Saprolegniomycetes</taxon>
        <taxon>Saprolegniales</taxon>
        <taxon>Achlyaceae</taxon>
        <taxon>Achlya</taxon>
    </lineage>
</organism>
<dbReference type="SMART" id="SM00248">
    <property type="entry name" value="ANK"/>
    <property type="match status" value="7"/>
</dbReference>
<dbReference type="OrthoDB" id="59491at2759"/>
<accession>A0A1V9ZNK7</accession>
<dbReference type="EMBL" id="JNBR01000052">
    <property type="protein sequence ID" value="OQR99585.1"/>
    <property type="molecule type" value="Genomic_DNA"/>
</dbReference>
<dbReference type="Gene3D" id="1.25.40.20">
    <property type="entry name" value="Ankyrin repeat-containing domain"/>
    <property type="match status" value="3"/>
</dbReference>
<sequence>MNADYPQEWTLLMRAAHNGDADSVVRLLAYSAANTQTSTGTTALHLAAAAGHVSIVDALLAGGADANIANETGETALMAAAVQSHLDVVRRLHKNFDVDQRDHAGATALIRAVKAKSNVATIKYLVTHGQAKADLLDADGLSALHYASALANVEVMELLLRYVSASINGNHVATTPLLYCVRFPGVTAAIELLLKHARYTSTDRDGKTPLHIACEWGHESNARALIPSSNVAAEDKHGKTPMCYLTASNPGIILALLENENARDLINRRRSGPLLLQQAIESGNTALALALIPHADLSLRYQAQKTLVSLASRHGQDEVVVALRASPRWFWQPSPARRAEVPTVRDVYTLVELAYMHALCGVLSKPQWYVKMTDPVIRAKWQFELQYSDADFAYLMDELAYYADEFHLGRPSSTFIAPSSVHGVFTSDILMGDDKLAVLKQLLAPLEAAAIARGDFHPHSHDQVVDTVHPSMYCAVYGRTRYSRVPGAVVGERVLHSDLEPCTGRDVSLAFQWLPTAVDVDATGSAHFLSYVNNVHPRYTAVLSALEAVLSTMHPLFELALGAMTSTPVHRIVVSGAVEAYPTEEEEEAYKRSIRGPNAELDDDDDDDVDYYGSEFLAFRKARYATAVAAGAATGEPPVFEPHLPQQFSPPPTPRTGVDLRCKLQVITKVASIHLTPEAPRYGGGSWHVEGMANEAIVATGILYYDMANTTASTLRFRQVVAEDIALDYPQNMHQGIAEVFGLVNDEWLVQETGFITALEGRIVVFPNNLQHCVAPFELADPTKPGHRKIVAFFLVDPDRTVLSTSHVPPQQQDWFDATLEPSGLPAEAITFIGAYAGLMTHEQARRYMKQLMEERKESQELANHNIPQVSLCEH</sequence>
<feature type="domain" description="DUF4246" evidence="3">
    <location>
        <begin position="391"/>
        <end position="817"/>
    </location>
</feature>
<protein>
    <recommendedName>
        <fullName evidence="3">DUF4246 domain-containing protein</fullName>
    </recommendedName>
</protein>
<evidence type="ECO:0000259" key="3">
    <source>
        <dbReference type="Pfam" id="PF14033"/>
    </source>
</evidence>